<proteinExistence type="predicted"/>
<sequence length="66" mass="7720">MGKLYLFLLSQETVLTEGLEELEFPVRKCLYLPEHLANKFFLHYTWICTGDFSIPGQALLSEFHLK</sequence>
<reference evidence="2" key="1">
    <citation type="journal article" date="2016" name="Nature">
        <title>Genome evolution in the allotetraploid frog Xenopus laevis.</title>
        <authorList>
            <person name="Session A.M."/>
            <person name="Uno Y."/>
            <person name="Kwon T."/>
            <person name="Chapman J.A."/>
            <person name="Toyoda A."/>
            <person name="Takahashi S."/>
            <person name="Fukui A."/>
            <person name="Hikosaka A."/>
            <person name="Suzuki A."/>
            <person name="Kondo M."/>
            <person name="van Heeringen S.J."/>
            <person name="Quigley I."/>
            <person name="Heinz S."/>
            <person name="Ogino H."/>
            <person name="Ochi H."/>
            <person name="Hellsten U."/>
            <person name="Lyons J.B."/>
            <person name="Simakov O."/>
            <person name="Putnam N."/>
            <person name="Stites J."/>
            <person name="Kuroki Y."/>
            <person name="Tanaka T."/>
            <person name="Michiue T."/>
            <person name="Watanabe M."/>
            <person name="Bogdanovic O."/>
            <person name="Lister R."/>
            <person name="Georgiou G."/>
            <person name="Paranjpe S.S."/>
            <person name="van Kruijsbergen I."/>
            <person name="Shu S."/>
            <person name="Carlson J."/>
            <person name="Kinoshita T."/>
            <person name="Ohta Y."/>
            <person name="Mawaribuchi S."/>
            <person name="Jenkins J."/>
            <person name="Grimwood J."/>
            <person name="Schmutz J."/>
            <person name="Mitros T."/>
            <person name="Mozaffari S.V."/>
            <person name="Suzuki Y."/>
            <person name="Haramoto Y."/>
            <person name="Yamamoto T.S."/>
            <person name="Takagi C."/>
            <person name="Heald R."/>
            <person name="Miller K."/>
            <person name="Haudenschild C."/>
            <person name="Kitzman J."/>
            <person name="Nakayama T."/>
            <person name="Izutsu Y."/>
            <person name="Robert J."/>
            <person name="Fortriede J."/>
            <person name="Burns K."/>
            <person name="Lotay V."/>
            <person name="Karimi K."/>
            <person name="Yasuoka Y."/>
            <person name="Dichmann D.S."/>
            <person name="Flajnik M.F."/>
            <person name="Houston D.W."/>
            <person name="Shendure J."/>
            <person name="DuPasquier L."/>
            <person name="Vize P.D."/>
            <person name="Zorn A.M."/>
            <person name="Ito M."/>
            <person name="Marcotte E.M."/>
            <person name="Wallingford J.B."/>
            <person name="Ito Y."/>
            <person name="Asashima M."/>
            <person name="Ueno N."/>
            <person name="Matsuda Y."/>
            <person name="Veenstra G.J."/>
            <person name="Fujiyama A."/>
            <person name="Harland R.M."/>
            <person name="Taira M."/>
            <person name="Rokhsar D.S."/>
        </authorList>
    </citation>
    <scope>NUCLEOTIDE SEQUENCE [LARGE SCALE GENOMIC DNA]</scope>
    <source>
        <strain evidence="2">J</strain>
    </source>
</reference>
<dbReference type="AlphaFoldDB" id="A0A974DB10"/>
<accession>A0A974DB10</accession>
<gene>
    <name evidence="1" type="ORF">XELAEV_18017333mg</name>
</gene>
<dbReference type="EMBL" id="CM004470">
    <property type="protein sequence ID" value="OCT88703.1"/>
    <property type="molecule type" value="Genomic_DNA"/>
</dbReference>
<evidence type="ECO:0000313" key="2">
    <source>
        <dbReference type="Proteomes" id="UP000694892"/>
    </source>
</evidence>
<dbReference type="Proteomes" id="UP000694892">
    <property type="component" value="Chromosome 3L"/>
</dbReference>
<name>A0A974DB10_XENLA</name>
<evidence type="ECO:0000313" key="1">
    <source>
        <dbReference type="EMBL" id="OCT88703.1"/>
    </source>
</evidence>
<protein>
    <submittedName>
        <fullName evidence="1">Uncharacterized protein</fullName>
    </submittedName>
</protein>
<organism evidence="1 2">
    <name type="scientific">Xenopus laevis</name>
    <name type="common">African clawed frog</name>
    <dbReference type="NCBI Taxonomy" id="8355"/>
    <lineage>
        <taxon>Eukaryota</taxon>
        <taxon>Metazoa</taxon>
        <taxon>Chordata</taxon>
        <taxon>Craniata</taxon>
        <taxon>Vertebrata</taxon>
        <taxon>Euteleostomi</taxon>
        <taxon>Amphibia</taxon>
        <taxon>Batrachia</taxon>
        <taxon>Anura</taxon>
        <taxon>Pipoidea</taxon>
        <taxon>Pipidae</taxon>
        <taxon>Xenopodinae</taxon>
        <taxon>Xenopus</taxon>
        <taxon>Xenopus</taxon>
    </lineage>
</organism>